<sequence>MGAIYWLPFLYLRYLTKTNAWSLTARDGDFLKILIKIDNRQDGKCAIGGIVHETYL</sequence>
<organism evidence="1 2">
    <name type="scientific">Celerinatantimonas diazotrophica</name>
    <dbReference type="NCBI Taxonomy" id="412034"/>
    <lineage>
        <taxon>Bacteria</taxon>
        <taxon>Pseudomonadati</taxon>
        <taxon>Pseudomonadota</taxon>
        <taxon>Gammaproteobacteria</taxon>
        <taxon>Celerinatantimonadaceae</taxon>
        <taxon>Celerinatantimonas</taxon>
    </lineage>
</organism>
<dbReference type="AlphaFoldDB" id="A0A4R1K713"/>
<dbReference type="EMBL" id="SMGD01000011">
    <property type="protein sequence ID" value="TCK58839.1"/>
    <property type="molecule type" value="Genomic_DNA"/>
</dbReference>
<name>A0A4R1K713_9GAMM</name>
<reference evidence="1 2" key="1">
    <citation type="submission" date="2019-03" db="EMBL/GenBank/DDBJ databases">
        <title>Genomic Encyclopedia of Type Strains, Phase IV (KMG-IV): sequencing the most valuable type-strain genomes for metagenomic binning, comparative biology and taxonomic classification.</title>
        <authorList>
            <person name="Goeker M."/>
        </authorList>
    </citation>
    <scope>NUCLEOTIDE SEQUENCE [LARGE SCALE GENOMIC DNA]</scope>
    <source>
        <strain evidence="1 2">DSM 18577</strain>
    </source>
</reference>
<protein>
    <submittedName>
        <fullName evidence="1">Uncharacterized protein</fullName>
    </submittedName>
</protein>
<accession>A0A4R1K713</accession>
<evidence type="ECO:0000313" key="1">
    <source>
        <dbReference type="EMBL" id="TCK58839.1"/>
    </source>
</evidence>
<comment type="caution">
    <text evidence="1">The sequence shown here is derived from an EMBL/GenBank/DDBJ whole genome shotgun (WGS) entry which is preliminary data.</text>
</comment>
<gene>
    <name evidence="1" type="ORF">EV690_0988</name>
</gene>
<keyword evidence="2" id="KW-1185">Reference proteome</keyword>
<evidence type="ECO:0000313" key="2">
    <source>
        <dbReference type="Proteomes" id="UP000295565"/>
    </source>
</evidence>
<proteinExistence type="predicted"/>
<dbReference type="Proteomes" id="UP000295565">
    <property type="component" value="Unassembled WGS sequence"/>
</dbReference>